<dbReference type="Pfam" id="PF04290">
    <property type="entry name" value="DctQ"/>
    <property type="match status" value="1"/>
</dbReference>
<dbReference type="Proteomes" id="UP001139179">
    <property type="component" value="Unassembled WGS sequence"/>
</dbReference>
<evidence type="ECO:0000256" key="3">
    <source>
        <dbReference type="ARBA" id="ARBA00022475"/>
    </source>
</evidence>
<feature type="transmembrane region" description="Helical" evidence="9">
    <location>
        <begin position="21"/>
        <end position="40"/>
    </location>
</feature>
<dbReference type="AlphaFoldDB" id="A0A9X2IMU6"/>
<dbReference type="InterPro" id="IPR007387">
    <property type="entry name" value="TRAP_DctQ"/>
</dbReference>
<dbReference type="EMBL" id="JAMBOL010000002">
    <property type="protein sequence ID" value="MCM3713360.1"/>
    <property type="molecule type" value="Genomic_DNA"/>
</dbReference>
<protein>
    <submittedName>
        <fullName evidence="11">TRAP transporter small permease</fullName>
    </submittedName>
</protein>
<feature type="transmembrane region" description="Helical" evidence="9">
    <location>
        <begin position="91"/>
        <end position="113"/>
    </location>
</feature>
<dbReference type="PANTHER" id="PTHR35011">
    <property type="entry name" value="2,3-DIKETO-L-GULONATE TRAP TRANSPORTER SMALL PERMEASE PROTEIN YIAM"/>
    <property type="match status" value="1"/>
</dbReference>
<dbReference type="RefSeq" id="WP_251222164.1">
    <property type="nucleotide sequence ID" value="NZ_JAMBOL010000002.1"/>
</dbReference>
<comment type="similarity">
    <text evidence="8">Belongs to the TRAP transporter small permease family.</text>
</comment>
<comment type="caution">
    <text evidence="11">The sequence shown here is derived from an EMBL/GenBank/DDBJ whole genome shotgun (WGS) entry which is preliminary data.</text>
</comment>
<evidence type="ECO:0000313" key="12">
    <source>
        <dbReference type="Proteomes" id="UP001139179"/>
    </source>
</evidence>
<evidence type="ECO:0000256" key="7">
    <source>
        <dbReference type="ARBA" id="ARBA00023136"/>
    </source>
</evidence>
<keyword evidence="12" id="KW-1185">Reference proteome</keyword>
<sequence>MRKFVTSLEKGMSKINEIAGFIAATLIVLMMILTFANVTGRYFIRPIVGTHELTYLSLALIVFLSLGYVQSKKEHIAIGIFVDKCSKRTQAVLDAISYFVTFSLLFLMGWQMVVFAGRTSTTLTGDLHLPVSAFVYLCALGAFLYAMTAVVDFLKSLLKVVNPEHES</sequence>
<feature type="transmembrane region" description="Helical" evidence="9">
    <location>
        <begin position="52"/>
        <end position="70"/>
    </location>
</feature>
<evidence type="ECO:0000256" key="9">
    <source>
        <dbReference type="SAM" id="Phobius"/>
    </source>
</evidence>
<evidence type="ECO:0000259" key="10">
    <source>
        <dbReference type="Pfam" id="PF04290"/>
    </source>
</evidence>
<dbReference type="GO" id="GO:0005886">
    <property type="term" value="C:plasma membrane"/>
    <property type="evidence" value="ECO:0007669"/>
    <property type="project" value="UniProtKB-SubCell"/>
</dbReference>
<dbReference type="InterPro" id="IPR055348">
    <property type="entry name" value="DctQ"/>
</dbReference>
<evidence type="ECO:0000256" key="4">
    <source>
        <dbReference type="ARBA" id="ARBA00022519"/>
    </source>
</evidence>
<name>A0A9X2IMU6_9BACI</name>
<evidence type="ECO:0000313" key="11">
    <source>
        <dbReference type="EMBL" id="MCM3713360.1"/>
    </source>
</evidence>
<accession>A0A9X2IMU6</accession>
<comment type="subcellular location">
    <subcellularLocation>
        <location evidence="1">Cell inner membrane</location>
        <topology evidence="1">Multi-pass membrane protein</topology>
    </subcellularLocation>
</comment>
<feature type="domain" description="Tripartite ATP-independent periplasmic transporters DctQ component" evidence="10">
    <location>
        <begin position="30"/>
        <end position="157"/>
    </location>
</feature>
<feature type="transmembrane region" description="Helical" evidence="9">
    <location>
        <begin position="133"/>
        <end position="154"/>
    </location>
</feature>
<keyword evidence="4" id="KW-0997">Cell inner membrane</keyword>
<keyword evidence="5 9" id="KW-0812">Transmembrane</keyword>
<proteinExistence type="inferred from homology"/>
<evidence type="ECO:0000256" key="2">
    <source>
        <dbReference type="ARBA" id="ARBA00022448"/>
    </source>
</evidence>
<evidence type="ECO:0000256" key="6">
    <source>
        <dbReference type="ARBA" id="ARBA00022989"/>
    </source>
</evidence>
<keyword evidence="2" id="KW-0813">Transport</keyword>
<reference evidence="11" key="1">
    <citation type="submission" date="2022-05" db="EMBL/GenBank/DDBJ databases">
        <title>Comparative Genomics of Spacecraft Associated Microbes.</title>
        <authorList>
            <person name="Tran M.T."/>
            <person name="Wright A."/>
            <person name="Seuylemezian A."/>
            <person name="Eisen J."/>
            <person name="Coil D."/>
        </authorList>
    </citation>
    <scope>NUCLEOTIDE SEQUENCE</scope>
    <source>
        <strain evidence="11">214.1.1</strain>
    </source>
</reference>
<keyword evidence="7 9" id="KW-0472">Membrane</keyword>
<gene>
    <name evidence="11" type="ORF">M3202_04620</name>
</gene>
<organism evidence="11 12">
    <name type="scientific">Halalkalibacter oceani</name>
    <dbReference type="NCBI Taxonomy" id="1653776"/>
    <lineage>
        <taxon>Bacteria</taxon>
        <taxon>Bacillati</taxon>
        <taxon>Bacillota</taxon>
        <taxon>Bacilli</taxon>
        <taxon>Bacillales</taxon>
        <taxon>Bacillaceae</taxon>
        <taxon>Halalkalibacter</taxon>
    </lineage>
</organism>
<keyword evidence="3" id="KW-1003">Cell membrane</keyword>
<evidence type="ECO:0000256" key="5">
    <source>
        <dbReference type="ARBA" id="ARBA00022692"/>
    </source>
</evidence>
<evidence type="ECO:0000256" key="8">
    <source>
        <dbReference type="ARBA" id="ARBA00038436"/>
    </source>
</evidence>
<evidence type="ECO:0000256" key="1">
    <source>
        <dbReference type="ARBA" id="ARBA00004429"/>
    </source>
</evidence>
<keyword evidence="6 9" id="KW-1133">Transmembrane helix</keyword>